<proteinExistence type="predicted"/>
<accession>A0A1E5UXD7</accession>
<dbReference type="EC" id="2.3.2.27" evidence="4"/>
<dbReference type="OrthoDB" id="618601at2759"/>
<name>A0A1E5UXD7_9POAL</name>
<dbReference type="Pfam" id="PF11145">
    <property type="entry name" value="DUF2921"/>
    <property type="match status" value="2"/>
</dbReference>
<evidence type="ECO:0000256" key="5">
    <source>
        <dbReference type="ARBA" id="ARBA00022679"/>
    </source>
</evidence>
<evidence type="ECO:0000313" key="13">
    <source>
        <dbReference type="Proteomes" id="UP000095767"/>
    </source>
</evidence>
<dbReference type="PANTHER" id="PTHR33389:SF3">
    <property type="entry name" value="OS07G0580700 PROTEIN"/>
    <property type="match status" value="1"/>
</dbReference>
<keyword evidence="6" id="KW-0812">Transmembrane</keyword>
<comment type="subcellular location">
    <subcellularLocation>
        <location evidence="2">Endomembrane system</location>
        <topology evidence="2">Multi-pass membrane protein</topology>
    </subcellularLocation>
</comment>
<comment type="catalytic activity">
    <reaction evidence="1">
        <text>S-ubiquitinyl-[E2 ubiquitin-conjugating enzyme]-L-cysteine + [acceptor protein]-L-lysine = [E2 ubiquitin-conjugating enzyme]-L-cysteine + N(6)-ubiquitinyl-[acceptor protein]-L-lysine.</text>
        <dbReference type="EC" id="2.3.2.27"/>
    </reaction>
</comment>
<organism evidence="12 13">
    <name type="scientific">Dichanthelium oligosanthes</name>
    <dbReference type="NCBI Taxonomy" id="888268"/>
    <lineage>
        <taxon>Eukaryota</taxon>
        <taxon>Viridiplantae</taxon>
        <taxon>Streptophyta</taxon>
        <taxon>Embryophyta</taxon>
        <taxon>Tracheophyta</taxon>
        <taxon>Spermatophyta</taxon>
        <taxon>Magnoliopsida</taxon>
        <taxon>Liliopsida</taxon>
        <taxon>Poales</taxon>
        <taxon>Poaceae</taxon>
        <taxon>PACMAD clade</taxon>
        <taxon>Panicoideae</taxon>
        <taxon>Panicodae</taxon>
        <taxon>Paniceae</taxon>
        <taxon>Dichantheliinae</taxon>
        <taxon>Dichanthelium</taxon>
    </lineage>
</organism>
<feature type="domain" description="DUF2921" evidence="11">
    <location>
        <begin position="54"/>
        <end position="243"/>
    </location>
</feature>
<gene>
    <name evidence="12" type="ORF">BAE44_0021515</name>
</gene>
<evidence type="ECO:0000256" key="4">
    <source>
        <dbReference type="ARBA" id="ARBA00012483"/>
    </source>
</evidence>
<dbReference type="InterPro" id="IPR057425">
    <property type="entry name" value="DUF2921_N"/>
</dbReference>
<dbReference type="GO" id="GO:0061630">
    <property type="term" value="F:ubiquitin protein ligase activity"/>
    <property type="evidence" value="ECO:0007669"/>
    <property type="project" value="UniProtKB-EC"/>
</dbReference>
<dbReference type="Proteomes" id="UP000095767">
    <property type="component" value="Unassembled WGS sequence"/>
</dbReference>
<protein>
    <recommendedName>
        <fullName evidence="4">RING-type E3 ubiquitin transferase</fullName>
        <ecNumber evidence="4">2.3.2.27</ecNumber>
    </recommendedName>
</protein>
<evidence type="ECO:0000256" key="1">
    <source>
        <dbReference type="ARBA" id="ARBA00000900"/>
    </source>
</evidence>
<feature type="domain" description="DUF2921" evidence="11">
    <location>
        <begin position="546"/>
        <end position="765"/>
    </location>
</feature>
<keyword evidence="8" id="KW-1133">Transmembrane helix</keyword>
<keyword evidence="9" id="KW-0472">Membrane</keyword>
<dbReference type="GO" id="GO:0012505">
    <property type="term" value="C:endomembrane system"/>
    <property type="evidence" value="ECO:0007669"/>
    <property type="project" value="UniProtKB-SubCell"/>
</dbReference>
<evidence type="ECO:0000313" key="12">
    <source>
        <dbReference type="EMBL" id="OEL17464.1"/>
    </source>
</evidence>
<dbReference type="EMBL" id="LWDX02059857">
    <property type="protein sequence ID" value="OEL17464.1"/>
    <property type="molecule type" value="Genomic_DNA"/>
</dbReference>
<feature type="domain" description="DUF2921" evidence="11">
    <location>
        <begin position="1112"/>
        <end position="1201"/>
    </location>
</feature>
<reference evidence="12 13" key="1">
    <citation type="submission" date="2016-09" db="EMBL/GenBank/DDBJ databases">
        <title>The draft genome of Dichanthelium oligosanthes: A C3 panicoid grass species.</title>
        <authorList>
            <person name="Studer A.J."/>
            <person name="Schnable J.C."/>
            <person name="Brutnell T.P."/>
        </authorList>
    </citation>
    <scope>NUCLEOTIDE SEQUENCE [LARGE SCALE GENOMIC DNA]</scope>
    <source>
        <strain evidence="13">cv. Kellogg 1175</strain>
        <tissue evidence="12">Leaf</tissue>
    </source>
</reference>
<evidence type="ECO:0000256" key="9">
    <source>
        <dbReference type="ARBA" id="ARBA00023136"/>
    </source>
</evidence>
<dbReference type="InterPro" id="IPR021319">
    <property type="entry name" value="DUF2921"/>
</dbReference>
<evidence type="ECO:0000259" key="10">
    <source>
        <dbReference type="Pfam" id="PF11145"/>
    </source>
</evidence>
<comment type="pathway">
    <text evidence="3">Protein modification; protein ubiquitination.</text>
</comment>
<evidence type="ECO:0000256" key="6">
    <source>
        <dbReference type="ARBA" id="ARBA00022692"/>
    </source>
</evidence>
<evidence type="ECO:0000256" key="3">
    <source>
        <dbReference type="ARBA" id="ARBA00004906"/>
    </source>
</evidence>
<feature type="domain" description="DUF2921" evidence="11">
    <location>
        <begin position="790"/>
        <end position="976"/>
    </location>
</feature>
<evidence type="ECO:0000256" key="8">
    <source>
        <dbReference type="ARBA" id="ARBA00022989"/>
    </source>
</evidence>
<dbReference type="Pfam" id="PF25333">
    <property type="entry name" value="DUF2921_N"/>
    <property type="match status" value="4"/>
</dbReference>
<evidence type="ECO:0000256" key="2">
    <source>
        <dbReference type="ARBA" id="ARBA00004127"/>
    </source>
</evidence>
<feature type="domain" description="SWEET-like" evidence="10">
    <location>
        <begin position="267"/>
        <end position="481"/>
    </location>
</feature>
<evidence type="ECO:0000256" key="7">
    <source>
        <dbReference type="ARBA" id="ARBA00022786"/>
    </source>
</evidence>
<sequence length="1498" mass="165243">MNATAGEAADSSLSFSMGLSLPKFCITDGGQLAFKYNYTKVERAVELLRRSEPPSSVGKIIAKSLSLSYPRADHYVGDDKRSLAYLADVLVLRFTTMSSMFSQEWIERSVLQLEIIFLDQVSDRFNGGSVAPSVATKGSGQLLVNVSGELTFISQGRLTSSVMSLEDVYSPDDGRMYLIGCRDLRLQWRNLAASGDLEEGMGCSIEVKVQYPPWNTHWLIWWTAKVQIVSTRNAGDPLRFDTMKLQAVPFQFPQVWRGKLNGGLANGVLCVTLLSAVVVAELGQLRHLKTHADVAPYVSLVMLGVQALGFGTPLVTGIEALRARVTFTLGSDMADYALISSRPYQSMDKAVKVISLVALVLPLRLCQKVWRSRARVPALLSPSARGRVPGDAEVFVCHCAVHVVLIVLILALNGEAMTVEQHVGLMQDLFLLPQVIGNATWRVNCKPLAESYYLGVTAARLLPHVYDYVRPPVVVGYLGSWTERSKRAVETWKSLHKAAVTGSANMGSNLQFLGVLMLLHLWVASSSFDPQRLNEQQHDYLRFASVERHCQAELSSAARLADDVYRVSRVMRELPFEKGDWRQDAGHAPLMPFDGGDVPTGASGRLLDPLYLATLVITHFDDQIRARTAVNVSGVLDLSVSRKNRDPKIWPPLPIGPLSPEFKLSPGGTNLKIIFEGVYMERDDGERVLCMVGSAVLPTRSTGGADPWDWAKDSGRSGFLPPVTADDNILLVLRYPKELTLTTRAVLGEMRSSSAPSASAYFDPVQLVSQLRWSLYQFRSDDLVAGACSPLPSIFVDDVVGNRASRRYNGSYLCEVLNRYAHRHGSVVTALPNGGHCNSTATSASCRAVGPFEMDRDADEDELALVGIVMQDLYCHTDAAGTARVSVVFRAMPPWEDRYTAAERSGLSGTTLSAEGVWMASAGQTCLVACRGIGNRACHFRVRLFMPLTFSITGRSVLLGRITSIRTATGAVAHSSLSFQHGLTLPEFWGYNGERLAFTYNYTKVKLASEILLRSQRPLGLRETIAKSLSLSYPKADGDHKRGLTYLAGNLALRFMTMPSMFASEWMERPVLYLEIKFVGHVRDHFVPRFSYAFSERQLLINVSAELMLIDLPRVTASVMSLEGVYDPEDGRMCLIGCRDPRLPWRNMSTSSIDLEEGMDCSIEVKVQYPPTTTHWFIWSTAKVQIASTRNAGDPLRFDTVKLQAIPRYPQPRPGELNRGLANGALCVTLLSISIAAALSQLRHLKTHADVAPYVSLVMLGVQALGFGMPLISGIEALLARVTLGSDVAMPPSPEGPRYALIMDQLYQSMDKAVKVLSLAAIVLTLRLGQTVWRSRERVLARSSPLEPERVPGDSKVFVCHYAVHLALFVLILALNGEAMTVEQHIGLMSDLFLLPQVTGNAVWRVNCKPLAESYYLSVTAARLLPHVYDGYVRPPAVVWYSLEPLNASRFVHSSARDVVIPAISILLGFVVYVQQRWNYAIVSRMGMAEQRKLQHVF</sequence>
<dbReference type="STRING" id="888268.A0A1E5UXD7"/>
<feature type="domain" description="SWEET-like" evidence="10">
    <location>
        <begin position="1219"/>
        <end position="1481"/>
    </location>
</feature>
<keyword evidence="7" id="KW-0833">Ubl conjugation pathway</keyword>
<comment type="caution">
    <text evidence="12">The sequence shown here is derived from an EMBL/GenBank/DDBJ whole genome shotgun (WGS) entry which is preliminary data.</text>
</comment>
<evidence type="ECO:0000259" key="11">
    <source>
        <dbReference type="Pfam" id="PF25333"/>
    </source>
</evidence>
<dbReference type="PANTHER" id="PTHR33389">
    <property type="entry name" value="FAMILY PROTEIN, PUTATIVE (DUF2921)-RELATED"/>
    <property type="match status" value="1"/>
</dbReference>
<keyword evidence="13" id="KW-1185">Reference proteome</keyword>
<keyword evidence="5" id="KW-0808">Transferase</keyword>